<evidence type="ECO:0000313" key="1">
    <source>
        <dbReference type="EMBL" id="GAA3871516.1"/>
    </source>
</evidence>
<dbReference type="RefSeq" id="WP_344847154.1">
    <property type="nucleotide sequence ID" value="NZ_BAABDF010000007.1"/>
</dbReference>
<evidence type="ECO:0000313" key="2">
    <source>
        <dbReference type="Proteomes" id="UP001399917"/>
    </source>
</evidence>
<keyword evidence="2" id="KW-1185">Reference proteome</keyword>
<organism evidence="1 2">
    <name type="scientific">Celeribacter arenosi</name>
    <dbReference type="NCBI Taxonomy" id="792649"/>
    <lineage>
        <taxon>Bacteria</taxon>
        <taxon>Pseudomonadati</taxon>
        <taxon>Pseudomonadota</taxon>
        <taxon>Alphaproteobacteria</taxon>
        <taxon>Rhodobacterales</taxon>
        <taxon>Roseobacteraceae</taxon>
        <taxon>Celeribacter</taxon>
    </lineage>
</organism>
<reference evidence="2" key="1">
    <citation type="journal article" date="2019" name="Int. J. Syst. Evol. Microbiol.">
        <title>The Global Catalogue of Microorganisms (GCM) 10K type strain sequencing project: providing services to taxonomists for standard genome sequencing and annotation.</title>
        <authorList>
            <consortium name="The Broad Institute Genomics Platform"/>
            <consortium name="The Broad Institute Genome Sequencing Center for Infectious Disease"/>
            <person name="Wu L."/>
            <person name="Ma J."/>
        </authorList>
    </citation>
    <scope>NUCLEOTIDE SEQUENCE [LARGE SCALE GENOMIC DNA]</scope>
    <source>
        <strain evidence="2">JCM 17190</strain>
    </source>
</reference>
<protein>
    <submittedName>
        <fullName evidence="1">Uncharacterized protein</fullName>
    </submittedName>
</protein>
<proteinExistence type="predicted"/>
<sequence length="105" mass="11638">MIDPSTVDELLRLRATLAALRAREAAIEASFAAAPDDTAFCGLTAEVRVERNNYAVFDIMRLPPEIRDNPAFYRDKEVTSVRVEPFGTSAPILPFETARPAIAMR</sequence>
<dbReference type="EMBL" id="BAABDF010000007">
    <property type="protein sequence ID" value="GAA3871516.1"/>
    <property type="molecule type" value="Genomic_DNA"/>
</dbReference>
<dbReference type="Proteomes" id="UP001399917">
    <property type="component" value="Unassembled WGS sequence"/>
</dbReference>
<accession>A0ABP7KB45</accession>
<comment type="caution">
    <text evidence="1">The sequence shown here is derived from an EMBL/GenBank/DDBJ whole genome shotgun (WGS) entry which is preliminary data.</text>
</comment>
<name>A0ABP7KB45_9RHOB</name>
<gene>
    <name evidence="1" type="ORF">GCM10022404_21740</name>
</gene>